<name>A0A482WBD6_ASBVE</name>
<dbReference type="AlphaFoldDB" id="A0A482WBD6"/>
<reference evidence="1 2" key="1">
    <citation type="submission" date="2017-03" db="EMBL/GenBank/DDBJ databases">
        <title>Genome of the blue death feigning beetle - Asbolus verrucosus.</title>
        <authorList>
            <person name="Rider S.D."/>
        </authorList>
    </citation>
    <scope>NUCLEOTIDE SEQUENCE [LARGE SCALE GENOMIC DNA]</scope>
    <source>
        <strain evidence="1">Butters</strain>
        <tissue evidence="1">Head and leg muscle</tissue>
    </source>
</reference>
<sequence>MGFTEEHKKFMLESYFRNGQQVDGEWIYEAQPCFREFREKFPDVAVIESNFLFNSVISQDYFVKPAAFTENQEVRGQQKELLKL</sequence>
<evidence type="ECO:0000313" key="2">
    <source>
        <dbReference type="Proteomes" id="UP000292052"/>
    </source>
</evidence>
<organism evidence="1 2">
    <name type="scientific">Asbolus verrucosus</name>
    <name type="common">Desert ironclad beetle</name>
    <dbReference type="NCBI Taxonomy" id="1661398"/>
    <lineage>
        <taxon>Eukaryota</taxon>
        <taxon>Metazoa</taxon>
        <taxon>Ecdysozoa</taxon>
        <taxon>Arthropoda</taxon>
        <taxon>Hexapoda</taxon>
        <taxon>Insecta</taxon>
        <taxon>Pterygota</taxon>
        <taxon>Neoptera</taxon>
        <taxon>Endopterygota</taxon>
        <taxon>Coleoptera</taxon>
        <taxon>Polyphaga</taxon>
        <taxon>Cucujiformia</taxon>
        <taxon>Tenebrionidae</taxon>
        <taxon>Pimeliinae</taxon>
        <taxon>Asbolus</taxon>
    </lineage>
</organism>
<dbReference type="OrthoDB" id="6803558at2759"/>
<feature type="non-terminal residue" evidence="1">
    <location>
        <position position="84"/>
    </location>
</feature>
<evidence type="ECO:0000313" key="1">
    <source>
        <dbReference type="EMBL" id="RZC42117.1"/>
    </source>
</evidence>
<keyword evidence="2" id="KW-1185">Reference proteome</keyword>
<protein>
    <submittedName>
        <fullName evidence="1">Uncharacterized protein</fullName>
    </submittedName>
</protein>
<dbReference type="Proteomes" id="UP000292052">
    <property type="component" value="Unassembled WGS sequence"/>
</dbReference>
<dbReference type="EMBL" id="QDEB01010762">
    <property type="protein sequence ID" value="RZC42117.1"/>
    <property type="molecule type" value="Genomic_DNA"/>
</dbReference>
<comment type="caution">
    <text evidence="1">The sequence shown here is derived from an EMBL/GenBank/DDBJ whole genome shotgun (WGS) entry which is preliminary data.</text>
</comment>
<accession>A0A482WBD6</accession>
<proteinExistence type="predicted"/>
<gene>
    <name evidence="1" type="ORF">BDFB_014866</name>
</gene>